<dbReference type="EMBL" id="WTXG01000011">
    <property type="protein sequence ID" value="KAI0302400.1"/>
    <property type="molecule type" value="Genomic_DNA"/>
</dbReference>
<sequence length="155" mass="17851">MEVSPHRERVFVFFFAPSCCSFLTLANGLTRPVSPVHDDRSTMIRTLLPVAHINLRHFTTTGSGSNKGVSHIYAFSCKIRLTVESSLTCKCNPQHRRSHVINAYVHEESPMYAHHKYGGNLRRINGLTTLLDTCRQWFESYWLAHQYSARASWFH</sequence>
<proteinExistence type="predicted"/>
<keyword evidence="2" id="KW-1185">Reference proteome</keyword>
<evidence type="ECO:0000313" key="2">
    <source>
        <dbReference type="Proteomes" id="UP001203297"/>
    </source>
</evidence>
<name>A0AAD4M5U0_9AGAM</name>
<protein>
    <submittedName>
        <fullName evidence="1">Uncharacterized protein</fullName>
    </submittedName>
</protein>
<dbReference type="AlphaFoldDB" id="A0AAD4M5U0"/>
<comment type="caution">
    <text evidence="1">The sequence shown here is derived from an EMBL/GenBank/DDBJ whole genome shotgun (WGS) entry which is preliminary data.</text>
</comment>
<gene>
    <name evidence="1" type="ORF">B0F90DRAFT_1714474</name>
</gene>
<reference evidence="1" key="1">
    <citation type="journal article" date="2022" name="New Phytol.">
        <title>Evolutionary transition to the ectomycorrhizal habit in the genomes of a hyperdiverse lineage of mushroom-forming fungi.</title>
        <authorList>
            <person name="Looney B."/>
            <person name="Miyauchi S."/>
            <person name="Morin E."/>
            <person name="Drula E."/>
            <person name="Courty P.E."/>
            <person name="Kohler A."/>
            <person name="Kuo A."/>
            <person name="LaButti K."/>
            <person name="Pangilinan J."/>
            <person name="Lipzen A."/>
            <person name="Riley R."/>
            <person name="Andreopoulos W."/>
            <person name="He G."/>
            <person name="Johnson J."/>
            <person name="Nolan M."/>
            <person name="Tritt A."/>
            <person name="Barry K.W."/>
            <person name="Grigoriev I.V."/>
            <person name="Nagy L.G."/>
            <person name="Hibbett D."/>
            <person name="Henrissat B."/>
            <person name="Matheny P.B."/>
            <person name="Labbe J."/>
            <person name="Martin F.M."/>
        </authorList>
    </citation>
    <scope>NUCLEOTIDE SEQUENCE</scope>
    <source>
        <strain evidence="1">BPL690</strain>
    </source>
</reference>
<accession>A0AAD4M5U0</accession>
<evidence type="ECO:0000313" key="1">
    <source>
        <dbReference type="EMBL" id="KAI0302400.1"/>
    </source>
</evidence>
<dbReference type="Proteomes" id="UP001203297">
    <property type="component" value="Unassembled WGS sequence"/>
</dbReference>
<organism evidence="1 2">
    <name type="scientific">Multifurca ochricompacta</name>
    <dbReference type="NCBI Taxonomy" id="376703"/>
    <lineage>
        <taxon>Eukaryota</taxon>
        <taxon>Fungi</taxon>
        <taxon>Dikarya</taxon>
        <taxon>Basidiomycota</taxon>
        <taxon>Agaricomycotina</taxon>
        <taxon>Agaricomycetes</taxon>
        <taxon>Russulales</taxon>
        <taxon>Russulaceae</taxon>
        <taxon>Multifurca</taxon>
    </lineage>
</organism>